<reference evidence="2 3" key="1">
    <citation type="submission" date="2022-01" db="EMBL/GenBank/DDBJ databases">
        <title>A high-quality chromosome-level genome assembly of rohu carp, Labeo rohita.</title>
        <authorList>
            <person name="Arick M.A. II"/>
            <person name="Hsu C.-Y."/>
            <person name="Magbanua Z."/>
            <person name="Pechanova O."/>
            <person name="Grover C."/>
            <person name="Miller E."/>
            <person name="Thrash A."/>
            <person name="Ezzel L."/>
            <person name="Alam S."/>
            <person name="Benzie J."/>
            <person name="Hamilton M."/>
            <person name="Karsi A."/>
            <person name="Lawrence M.L."/>
            <person name="Peterson D.G."/>
        </authorList>
    </citation>
    <scope>NUCLEOTIDE SEQUENCE [LARGE SCALE GENOMIC DNA]</scope>
    <source>
        <strain evidence="3">BAU-BD-2019</strain>
        <tissue evidence="2">Blood</tissue>
    </source>
</reference>
<dbReference type="Proteomes" id="UP000830375">
    <property type="component" value="Unassembled WGS sequence"/>
</dbReference>
<comment type="caution">
    <text evidence="2">The sequence shown here is derived from an EMBL/GenBank/DDBJ whole genome shotgun (WGS) entry which is preliminary data.</text>
</comment>
<name>A0ABQ8N158_LABRO</name>
<feature type="compositionally biased region" description="Low complexity" evidence="1">
    <location>
        <begin position="220"/>
        <end position="240"/>
    </location>
</feature>
<accession>A0ABQ8N158</accession>
<feature type="compositionally biased region" description="Polar residues" evidence="1">
    <location>
        <begin position="241"/>
        <end position="250"/>
    </location>
</feature>
<dbReference type="EMBL" id="JACTAM010000001">
    <property type="protein sequence ID" value="KAI2668700.1"/>
    <property type="molecule type" value="Genomic_DNA"/>
</dbReference>
<evidence type="ECO:0000313" key="3">
    <source>
        <dbReference type="Proteomes" id="UP000830375"/>
    </source>
</evidence>
<evidence type="ECO:0000256" key="1">
    <source>
        <dbReference type="SAM" id="MobiDB-lite"/>
    </source>
</evidence>
<proteinExistence type="predicted"/>
<protein>
    <submittedName>
        <fullName evidence="2">GMP synthase [glutamine-hydrolyzing]</fullName>
    </submittedName>
</protein>
<organism evidence="2 3">
    <name type="scientific">Labeo rohita</name>
    <name type="common">Indian major carp</name>
    <name type="synonym">Cyprinus rohita</name>
    <dbReference type="NCBI Taxonomy" id="84645"/>
    <lineage>
        <taxon>Eukaryota</taxon>
        <taxon>Metazoa</taxon>
        <taxon>Chordata</taxon>
        <taxon>Craniata</taxon>
        <taxon>Vertebrata</taxon>
        <taxon>Euteleostomi</taxon>
        <taxon>Actinopterygii</taxon>
        <taxon>Neopterygii</taxon>
        <taxon>Teleostei</taxon>
        <taxon>Ostariophysi</taxon>
        <taxon>Cypriniformes</taxon>
        <taxon>Cyprinidae</taxon>
        <taxon>Labeoninae</taxon>
        <taxon>Labeonini</taxon>
        <taxon>Labeo</taxon>
    </lineage>
</organism>
<sequence length="258" mass="27269">MGGAALRCRPRPYERTGVVTERREKCAFSITENRLSRHSVGSTTMQACLFPARIESSSRQSRDCVQRDTFWPAVHETPAVVSQDQGVLPEGKPALHDQGHAAMPTCLGHVEKTLVLVSGPGAGSSLSPRMLATDASLIGWGVVMSGPPARGLWSSHHPDLRGQALLGKGRGPPHSSVPVSPRCPREISLPTLPVLQGAAVSSEPTPQSSARKRSGAGELATPVGVSTAASSAVSCRSSVTGHRTSSSYQRPVSRDWFP</sequence>
<evidence type="ECO:0000313" key="2">
    <source>
        <dbReference type="EMBL" id="KAI2668700.1"/>
    </source>
</evidence>
<gene>
    <name evidence="2" type="ORF">H4Q32_005472</name>
</gene>
<keyword evidence="3" id="KW-1185">Reference proteome</keyword>
<feature type="region of interest" description="Disordered" evidence="1">
    <location>
        <begin position="153"/>
        <end position="258"/>
    </location>
</feature>